<dbReference type="SMART" id="SM00249">
    <property type="entry name" value="PHD"/>
    <property type="match status" value="1"/>
</dbReference>
<evidence type="ECO:0000256" key="4">
    <source>
        <dbReference type="PROSITE-ProRule" id="PRU00146"/>
    </source>
</evidence>
<dbReference type="HOGENOM" id="CLU_206901_1_0_1"/>
<evidence type="ECO:0000259" key="5">
    <source>
        <dbReference type="PROSITE" id="PS50016"/>
    </source>
</evidence>
<dbReference type="Proteomes" id="UP000011087">
    <property type="component" value="Unassembled WGS sequence"/>
</dbReference>
<keyword evidence="2 4" id="KW-0863">Zinc-finger</keyword>
<dbReference type="PROSITE" id="PS50016">
    <property type="entry name" value="ZF_PHD_2"/>
    <property type="match status" value="1"/>
</dbReference>
<accession>L1I9T1</accession>
<gene>
    <name evidence="6" type="ORF">GUITHDRAFT_55434</name>
</gene>
<protein>
    <recommendedName>
        <fullName evidence="5">PHD-type domain-containing protein</fullName>
    </recommendedName>
</protein>
<dbReference type="Gene3D" id="3.30.40.10">
    <property type="entry name" value="Zinc/RING finger domain, C3HC4 (zinc finger)"/>
    <property type="match status" value="1"/>
</dbReference>
<feature type="non-terminal residue" evidence="6">
    <location>
        <position position="1"/>
    </location>
</feature>
<dbReference type="PaxDb" id="55529-EKX33011"/>
<keyword evidence="1" id="KW-0479">Metal-binding</keyword>
<dbReference type="KEGG" id="gtt:GUITHDRAFT_55434"/>
<evidence type="ECO:0000256" key="2">
    <source>
        <dbReference type="ARBA" id="ARBA00022771"/>
    </source>
</evidence>
<dbReference type="GeneID" id="17289748"/>
<evidence type="ECO:0000313" key="6">
    <source>
        <dbReference type="EMBL" id="EKX33011.1"/>
    </source>
</evidence>
<reference evidence="7" key="3">
    <citation type="submission" date="2016-03" db="UniProtKB">
        <authorList>
            <consortium name="EnsemblProtists"/>
        </authorList>
    </citation>
    <scope>IDENTIFICATION</scope>
</reference>
<feature type="non-terminal residue" evidence="6">
    <location>
        <position position="53"/>
    </location>
</feature>
<dbReference type="InterPro" id="IPR001965">
    <property type="entry name" value="Znf_PHD"/>
</dbReference>
<keyword evidence="8" id="KW-1185">Reference proteome</keyword>
<proteinExistence type="predicted"/>
<name>L1I9T1_GUITC</name>
<keyword evidence="3" id="KW-0862">Zinc</keyword>
<dbReference type="SUPFAM" id="SSF57903">
    <property type="entry name" value="FYVE/PHD zinc finger"/>
    <property type="match status" value="1"/>
</dbReference>
<evidence type="ECO:0000256" key="1">
    <source>
        <dbReference type="ARBA" id="ARBA00022723"/>
    </source>
</evidence>
<dbReference type="GO" id="GO:0008270">
    <property type="term" value="F:zinc ion binding"/>
    <property type="evidence" value="ECO:0007669"/>
    <property type="project" value="UniProtKB-KW"/>
</dbReference>
<feature type="domain" description="PHD-type" evidence="5">
    <location>
        <begin position="2"/>
        <end position="53"/>
    </location>
</feature>
<dbReference type="InterPro" id="IPR019787">
    <property type="entry name" value="Znf_PHD-finger"/>
</dbReference>
<dbReference type="InterPro" id="IPR013083">
    <property type="entry name" value="Znf_RING/FYVE/PHD"/>
</dbReference>
<organism evidence="6">
    <name type="scientific">Guillardia theta (strain CCMP2712)</name>
    <name type="common">Cryptophyte</name>
    <dbReference type="NCBI Taxonomy" id="905079"/>
    <lineage>
        <taxon>Eukaryota</taxon>
        <taxon>Cryptophyceae</taxon>
        <taxon>Pyrenomonadales</taxon>
        <taxon>Geminigeraceae</taxon>
        <taxon>Guillardia</taxon>
    </lineage>
</organism>
<reference evidence="8" key="2">
    <citation type="submission" date="2012-11" db="EMBL/GenBank/DDBJ databases">
        <authorList>
            <person name="Kuo A."/>
            <person name="Curtis B.A."/>
            <person name="Tanifuji G."/>
            <person name="Burki F."/>
            <person name="Gruber A."/>
            <person name="Irimia M."/>
            <person name="Maruyama S."/>
            <person name="Arias M.C."/>
            <person name="Ball S.G."/>
            <person name="Gile G.H."/>
            <person name="Hirakawa Y."/>
            <person name="Hopkins J.F."/>
            <person name="Rensing S.A."/>
            <person name="Schmutz J."/>
            <person name="Symeonidi A."/>
            <person name="Elias M."/>
            <person name="Eveleigh R.J."/>
            <person name="Herman E.K."/>
            <person name="Klute M.J."/>
            <person name="Nakayama T."/>
            <person name="Obornik M."/>
            <person name="Reyes-Prieto A."/>
            <person name="Armbrust E.V."/>
            <person name="Aves S.J."/>
            <person name="Beiko R.G."/>
            <person name="Coutinho P."/>
            <person name="Dacks J.B."/>
            <person name="Durnford D.G."/>
            <person name="Fast N.M."/>
            <person name="Green B.R."/>
            <person name="Grisdale C."/>
            <person name="Hempe F."/>
            <person name="Henrissat B."/>
            <person name="Hoppner M.P."/>
            <person name="Ishida K.-I."/>
            <person name="Kim E."/>
            <person name="Koreny L."/>
            <person name="Kroth P.G."/>
            <person name="Liu Y."/>
            <person name="Malik S.-B."/>
            <person name="Maier U.G."/>
            <person name="McRose D."/>
            <person name="Mock T."/>
            <person name="Neilson J.A."/>
            <person name="Onodera N.T."/>
            <person name="Poole A.M."/>
            <person name="Pritham E.J."/>
            <person name="Richards T.A."/>
            <person name="Rocap G."/>
            <person name="Roy S.W."/>
            <person name="Sarai C."/>
            <person name="Schaack S."/>
            <person name="Shirato S."/>
            <person name="Slamovits C.H."/>
            <person name="Spencer D.F."/>
            <person name="Suzuki S."/>
            <person name="Worden A.Z."/>
            <person name="Zauner S."/>
            <person name="Barry K."/>
            <person name="Bell C."/>
            <person name="Bharti A.K."/>
            <person name="Crow J.A."/>
            <person name="Grimwood J."/>
            <person name="Kramer R."/>
            <person name="Lindquist E."/>
            <person name="Lucas S."/>
            <person name="Salamov A."/>
            <person name="McFadden G.I."/>
            <person name="Lane C.E."/>
            <person name="Keeling P.J."/>
            <person name="Gray M.W."/>
            <person name="Grigoriev I.V."/>
            <person name="Archibald J.M."/>
        </authorList>
    </citation>
    <scope>NUCLEOTIDE SEQUENCE</scope>
    <source>
        <strain evidence="8">CCMP2712</strain>
    </source>
</reference>
<dbReference type="OrthoDB" id="336088at2759"/>
<evidence type="ECO:0000313" key="8">
    <source>
        <dbReference type="Proteomes" id="UP000011087"/>
    </source>
</evidence>
<dbReference type="InterPro" id="IPR011011">
    <property type="entry name" value="Znf_FYVE_PHD"/>
</dbReference>
<dbReference type="PANTHER" id="PTHR24102:SF28">
    <property type="entry name" value="PHD-TYPE DOMAIN-CONTAINING PROTEIN"/>
    <property type="match status" value="1"/>
</dbReference>
<sequence>EKSLCLRCGGDDETGDRLVLCENYDTCGGAYHLACLDTPLRQIPSGDWFCPTC</sequence>
<dbReference type="EnsemblProtists" id="EKX33011">
    <property type="protein sequence ID" value="EKX33011"/>
    <property type="gene ID" value="GUITHDRAFT_55434"/>
</dbReference>
<dbReference type="RefSeq" id="XP_005819991.1">
    <property type="nucleotide sequence ID" value="XM_005819934.1"/>
</dbReference>
<dbReference type="EMBL" id="JH993160">
    <property type="protein sequence ID" value="EKX33011.1"/>
    <property type="molecule type" value="Genomic_DNA"/>
</dbReference>
<dbReference type="Pfam" id="PF00628">
    <property type="entry name" value="PHD"/>
    <property type="match status" value="1"/>
</dbReference>
<dbReference type="PANTHER" id="PTHR24102">
    <property type="entry name" value="PHD FINGER PROTEIN"/>
    <property type="match status" value="1"/>
</dbReference>
<evidence type="ECO:0000313" key="7">
    <source>
        <dbReference type="EnsemblProtists" id="EKX33011"/>
    </source>
</evidence>
<dbReference type="AlphaFoldDB" id="L1I9T1"/>
<evidence type="ECO:0000256" key="3">
    <source>
        <dbReference type="ARBA" id="ARBA00022833"/>
    </source>
</evidence>
<reference evidence="6 8" key="1">
    <citation type="journal article" date="2012" name="Nature">
        <title>Algal genomes reveal evolutionary mosaicism and the fate of nucleomorphs.</title>
        <authorList>
            <consortium name="DOE Joint Genome Institute"/>
            <person name="Curtis B.A."/>
            <person name="Tanifuji G."/>
            <person name="Burki F."/>
            <person name="Gruber A."/>
            <person name="Irimia M."/>
            <person name="Maruyama S."/>
            <person name="Arias M.C."/>
            <person name="Ball S.G."/>
            <person name="Gile G.H."/>
            <person name="Hirakawa Y."/>
            <person name="Hopkins J.F."/>
            <person name="Kuo A."/>
            <person name="Rensing S.A."/>
            <person name="Schmutz J."/>
            <person name="Symeonidi A."/>
            <person name="Elias M."/>
            <person name="Eveleigh R.J."/>
            <person name="Herman E.K."/>
            <person name="Klute M.J."/>
            <person name="Nakayama T."/>
            <person name="Obornik M."/>
            <person name="Reyes-Prieto A."/>
            <person name="Armbrust E.V."/>
            <person name="Aves S.J."/>
            <person name="Beiko R.G."/>
            <person name="Coutinho P."/>
            <person name="Dacks J.B."/>
            <person name="Durnford D.G."/>
            <person name="Fast N.M."/>
            <person name="Green B.R."/>
            <person name="Grisdale C.J."/>
            <person name="Hempel F."/>
            <person name="Henrissat B."/>
            <person name="Hoppner M.P."/>
            <person name="Ishida K."/>
            <person name="Kim E."/>
            <person name="Koreny L."/>
            <person name="Kroth P.G."/>
            <person name="Liu Y."/>
            <person name="Malik S.B."/>
            <person name="Maier U.G."/>
            <person name="McRose D."/>
            <person name="Mock T."/>
            <person name="Neilson J.A."/>
            <person name="Onodera N.T."/>
            <person name="Poole A.M."/>
            <person name="Pritham E.J."/>
            <person name="Richards T.A."/>
            <person name="Rocap G."/>
            <person name="Roy S.W."/>
            <person name="Sarai C."/>
            <person name="Schaack S."/>
            <person name="Shirato S."/>
            <person name="Slamovits C.H."/>
            <person name="Spencer D.F."/>
            <person name="Suzuki S."/>
            <person name="Worden A.Z."/>
            <person name="Zauner S."/>
            <person name="Barry K."/>
            <person name="Bell C."/>
            <person name="Bharti A.K."/>
            <person name="Crow J.A."/>
            <person name="Grimwood J."/>
            <person name="Kramer R."/>
            <person name="Lindquist E."/>
            <person name="Lucas S."/>
            <person name="Salamov A."/>
            <person name="McFadden G.I."/>
            <person name="Lane C.E."/>
            <person name="Keeling P.J."/>
            <person name="Gray M.W."/>
            <person name="Grigoriev I.V."/>
            <person name="Archibald J.M."/>
        </authorList>
    </citation>
    <scope>NUCLEOTIDE SEQUENCE</scope>
    <source>
        <strain evidence="6 8">CCMP2712</strain>
    </source>
</reference>